<comment type="subcellular location">
    <subcellularLocation>
        <location evidence="1">Cell membrane</location>
        <topology evidence="1">Multi-pass membrane protein</topology>
    </subcellularLocation>
</comment>
<keyword evidence="4 8" id="KW-0812">Transmembrane</keyword>
<evidence type="ECO:0000256" key="5">
    <source>
        <dbReference type="ARBA" id="ARBA00022989"/>
    </source>
</evidence>
<keyword evidence="11" id="KW-1185">Reference proteome</keyword>
<protein>
    <submittedName>
        <fullName evidence="10">Acyltransferase</fullName>
    </submittedName>
</protein>
<dbReference type="PANTHER" id="PTHR40074">
    <property type="entry name" value="O-ACETYLTRANSFERASE WECH"/>
    <property type="match status" value="1"/>
</dbReference>
<feature type="region of interest" description="Disordered" evidence="7">
    <location>
        <begin position="406"/>
        <end position="428"/>
    </location>
</feature>
<sequence>MQIVSQATTISKGATKLEKTLSKPRIDEWTELRGLAFLAIVLQHSIGEYIYRPDIERPDSVMLGIIYHLTRFGTPTYVFLSAALLFYNFKSRPAAEDARLLGKRFGDIYVPFMIWTAIYWIVARSWSEIPLTAPGWWQSLLREMVIPVSGYHLWFVVMIFQFYILFPLLGRAWSRVKPFFLTENGTGNAVRTGIMLGVAGAAYAVLMHWSYYDMSGWQSGLPRLLQFLLEHRTYIFVMYFFYFVLGAVCASMIRSWREFARRALPWNAVVFLLLFTMMGYMLLQQSGDAINLNISTYLKPSTFLLILSQMLLLYGLLLRPHSAAVPGRFRRMLAWMGKYSFGAYLCHALLLYGVAYFTRSFPLQNLHLAAAGASFVIVACAALALSRLLSLLPGGHWIVGASGQRRRKDASSGGKSQPLRERTASDLN</sequence>
<keyword evidence="10" id="KW-0012">Acyltransferase</keyword>
<feature type="transmembrane region" description="Helical" evidence="8">
    <location>
        <begin position="65"/>
        <end position="87"/>
    </location>
</feature>
<feature type="compositionally biased region" description="Basic and acidic residues" evidence="7">
    <location>
        <begin position="418"/>
        <end position="428"/>
    </location>
</feature>
<dbReference type="Pfam" id="PF01757">
    <property type="entry name" value="Acyl_transf_3"/>
    <property type="match status" value="1"/>
</dbReference>
<feature type="transmembrane region" description="Helical" evidence="8">
    <location>
        <begin position="264"/>
        <end position="282"/>
    </location>
</feature>
<evidence type="ECO:0000256" key="8">
    <source>
        <dbReference type="SAM" id="Phobius"/>
    </source>
</evidence>
<feature type="transmembrane region" description="Helical" evidence="8">
    <location>
        <begin position="194"/>
        <end position="212"/>
    </location>
</feature>
<organism evidence="10 11">
    <name type="scientific">Paenibacillus terreus</name>
    <dbReference type="NCBI Taxonomy" id="1387834"/>
    <lineage>
        <taxon>Bacteria</taxon>
        <taxon>Bacillati</taxon>
        <taxon>Bacillota</taxon>
        <taxon>Bacilli</taxon>
        <taxon>Bacillales</taxon>
        <taxon>Paenibacillaceae</taxon>
        <taxon>Paenibacillus</taxon>
    </lineage>
</organism>
<dbReference type="Proteomes" id="UP001580407">
    <property type="component" value="Unassembled WGS sequence"/>
</dbReference>
<accession>A0ABV5B1A0</accession>
<evidence type="ECO:0000256" key="4">
    <source>
        <dbReference type="ARBA" id="ARBA00022692"/>
    </source>
</evidence>
<evidence type="ECO:0000313" key="10">
    <source>
        <dbReference type="EMBL" id="MFB5679462.1"/>
    </source>
</evidence>
<keyword evidence="3" id="KW-1003">Cell membrane</keyword>
<keyword evidence="10" id="KW-0808">Transferase</keyword>
<dbReference type="EMBL" id="JBHILM010000001">
    <property type="protein sequence ID" value="MFB5679462.1"/>
    <property type="molecule type" value="Genomic_DNA"/>
</dbReference>
<comment type="caution">
    <text evidence="10">The sequence shown here is derived from an EMBL/GenBank/DDBJ whole genome shotgun (WGS) entry which is preliminary data.</text>
</comment>
<reference evidence="10 11" key="1">
    <citation type="submission" date="2024-09" db="EMBL/GenBank/DDBJ databases">
        <authorList>
            <person name="Ruan L."/>
        </authorList>
    </citation>
    <scope>NUCLEOTIDE SEQUENCE [LARGE SCALE GENOMIC DNA]</scope>
    <source>
        <strain evidence="10 11">D33</strain>
    </source>
</reference>
<feature type="transmembrane region" description="Helical" evidence="8">
    <location>
        <begin position="364"/>
        <end position="385"/>
    </location>
</feature>
<dbReference type="PANTHER" id="PTHR40074:SF2">
    <property type="entry name" value="O-ACETYLTRANSFERASE WECH"/>
    <property type="match status" value="1"/>
</dbReference>
<name>A0ABV5B1A0_9BACL</name>
<feature type="transmembrane region" description="Helical" evidence="8">
    <location>
        <begin position="108"/>
        <end position="127"/>
    </location>
</feature>
<feature type="transmembrane region" description="Helical" evidence="8">
    <location>
        <begin position="339"/>
        <end position="358"/>
    </location>
</feature>
<feature type="transmembrane region" description="Helical" evidence="8">
    <location>
        <begin position="302"/>
        <end position="318"/>
    </location>
</feature>
<proteinExistence type="inferred from homology"/>
<feature type="transmembrane region" description="Helical" evidence="8">
    <location>
        <begin position="151"/>
        <end position="173"/>
    </location>
</feature>
<comment type="similarity">
    <text evidence="2">Belongs to the acyltransferase 3 family.</text>
</comment>
<evidence type="ECO:0000259" key="9">
    <source>
        <dbReference type="Pfam" id="PF01757"/>
    </source>
</evidence>
<evidence type="ECO:0000256" key="3">
    <source>
        <dbReference type="ARBA" id="ARBA00022475"/>
    </source>
</evidence>
<evidence type="ECO:0000256" key="2">
    <source>
        <dbReference type="ARBA" id="ARBA00007400"/>
    </source>
</evidence>
<keyword evidence="6 8" id="KW-0472">Membrane</keyword>
<evidence type="ECO:0000256" key="7">
    <source>
        <dbReference type="SAM" id="MobiDB-lite"/>
    </source>
</evidence>
<dbReference type="InterPro" id="IPR002656">
    <property type="entry name" value="Acyl_transf_3_dom"/>
</dbReference>
<feature type="domain" description="Acyltransferase 3" evidence="9">
    <location>
        <begin position="32"/>
        <end position="383"/>
    </location>
</feature>
<dbReference type="RefSeq" id="WP_375523303.1">
    <property type="nucleotide sequence ID" value="NZ_JBHILM010000001.1"/>
</dbReference>
<evidence type="ECO:0000256" key="6">
    <source>
        <dbReference type="ARBA" id="ARBA00023136"/>
    </source>
</evidence>
<feature type="transmembrane region" description="Helical" evidence="8">
    <location>
        <begin position="232"/>
        <end position="252"/>
    </location>
</feature>
<gene>
    <name evidence="10" type="ORF">ACE3NQ_00875</name>
</gene>
<evidence type="ECO:0000313" key="11">
    <source>
        <dbReference type="Proteomes" id="UP001580407"/>
    </source>
</evidence>
<evidence type="ECO:0000256" key="1">
    <source>
        <dbReference type="ARBA" id="ARBA00004651"/>
    </source>
</evidence>
<keyword evidence="5 8" id="KW-1133">Transmembrane helix</keyword>
<dbReference type="GO" id="GO:0016746">
    <property type="term" value="F:acyltransferase activity"/>
    <property type="evidence" value="ECO:0007669"/>
    <property type="project" value="UniProtKB-KW"/>
</dbReference>